<evidence type="ECO:0000256" key="1">
    <source>
        <dbReference type="ARBA" id="ARBA00023015"/>
    </source>
</evidence>
<dbReference type="Pfam" id="PF02909">
    <property type="entry name" value="TetR_C_1"/>
    <property type="match status" value="1"/>
</dbReference>
<dbReference type="SUPFAM" id="SSF46689">
    <property type="entry name" value="Homeodomain-like"/>
    <property type="match status" value="1"/>
</dbReference>
<dbReference type="PRINTS" id="PR00455">
    <property type="entry name" value="HTHTETR"/>
</dbReference>
<comment type="caution">
    <text evidence="7">The sequence shown here is derived from an EMBL/GenBank/DDBJ whole genome shotgun (WGS) entry which is preliminary data.</text>
</comment>
<gene>
    <name evidence="7" type="ORF">HG542_16465</name>
</gene>
<evidence type="ECO:0000256" key="3">
    <source>
        <dbReference type="ARBA" id="ARBA00023163"/>
    </source>
</evidence>
<evidence type="ECO:0000259" key="6">
    <source>
        <dbReference type="PROSITE" id="PS50977"/>
    </source>
</evidence>
<dbReference type="InterPro" id="IPR009057">
    <property type="entry name" value="Homeodomain-like_sf"/>
</dbReference>
<keyword evidence="1" id="KW-0805">Transcription regulation</keyword>
<dbReference type="RefSeq" id="WP_171082081.1">
    <property type="nucleotide sequence ID" value="NZ_BNBU01000004.1"/>
</dbReference>
<dbReference type="Proteomes" id="UP000587462">
    <property type="component" value="Unassembled WGS sequence"/>
</dbReference>
<evidence type="ECO:0000256" key="5">
    <source>
        <dbReference type="SAM" id="MobiDB-lite"/>
    </source>
</evidence>
<keyword evidence="2 4" id="KW-0238">DNA-binding</keyword>
<evidence type="ECO:0000313" key="8">
    <source>
        <dbReference type="Proteomes" id="UP000587462"/>
    </source>
</evidence>
<dbReference type="AlphaFoldDB" id="A0A7Y7B5B7"/>
<dbReference type="EMBL" id="JABBXF010000033">
    <property type="protein sequence ID" value="NVK79252.1"/>
    <property type="molecule type" value="Genomic_DNA"/>
</dbReference>
<keyword evidence="3" id="KW-0804">Transcription</keyword>
<dbReference type="PANTHER" id="PTHR30055:SF151">
    <property type="entry name" value="TRANSCRIPTIONAL REGULATORY PROTEIN"/>
    <property type="match status" value="1"/>
</dbReference>
<name>A0A7Y7B5B7_STRMO</name>
<organism evidence="7 8">
    <name type="scientific">Streptomyces morookaense</name>
    <name type="common">Streptoverticillium morookaense</name>
    <dbReference type="NCBI Taxonomy" id="1970"/>
    <lineage>
        <taxon>Bacteria</taxon>
        <taxon>Bacillati</taxon>
        <taxon>Actinomycetota</taxon>
        <taxon>Actinomycetes</taxon>
        <taxon>Kitasatosporales</taxon>
        <taxon>Streptomycetaceae</taxon>
        <taxon>Streptomyces</taxon>
    </lineage>
</organism>
<accession>A0A7Y7B5B7</accession>
<evidence type="ECO:0000256" key="2">
    <source>
        <dbReference type="ARBA" id="ARBA00023125"/>
    </source>
</evidence>
<dbReference type="InterPro" id="IPR036271">
    <property type="entry name" value="Tet_transcr_reg_TetR-rel_C_sf"/>
</dbReference>
<keyword evidence="8" id="KW-1185">Reference proteome</keyword>
<dbReference type="GO" id="GO:0000976">
    <property type="term" value="F:transcription cis-regulatory region binding"/>
    <property type="evidence" value="ECO:0007669"/>
    <property type="project" value="TreeGrafter"/>
</dbReference>
<dbReference type="PROSITE" id="PS50977">
    <property type="entry name" value="HTH_TETR_2"/>
    <property type="match status" value="1"/>
</dbReference>
<evidence type="ECO:0000256" key="4">
    <source>
        <dbReference type="PROSITE-ProRule" id="PRU00335"/>
    </source>
</evidence>
<dbReference type="GO" id="GO:0045892">
    <property type="term" value="P:negative regulation of DNA-templated transcription"/>
    <property type="evidence" value="ECO:0007669"/>
    <property type="project" value="InterPro"/>
</dbReference>
<dbReference type="SUPFAM" id="SSF48498">
    <property type="entry name" value="Tetracyclin repressor-like, C-terminal domain"/>
    <property type="match status" value="1"/>
</dbReference>
<evidence type="ECO:0000313" key="7">
    <source>
        <dbReference type="EMBL" id="NVK79252.1"/>
    </source>
</evidence>
<dbReference type="PANTHER" id="PTHR30055">
    <property type="entry name" value="HTH-TYPE TRANSCRIPTIONAL REGULATOR RUTR"/>
    <property type="match status" value="1"/>
</dbReference>
<dbReference type="InterPro" id="IPR050109">
    <property type="entry name" value="HTH-type_TetR-like_transc_reg"/>
</dbReference>
<dbReference type="InterPro" id="IPR001647">
    <property type="entry name" value="HTH_TetR"/>
</dbReference>
<feature type="DNA-binding region" description="H-T-H motif" evidence="4">
    <location>
        <begin position="53"/>
        <end position="72"/>
    </location>
</feature>
<sequence length="261" mass="29270">MSKGKAPHTSVWLSGKAGAPKHRSSAGGEGLDRDRIVAASIRLLDAEGLAKFSMRKLASELGVTAMSVYWYVDNKDDLLEYVMDEVSAEMRLPDPADESEDWRDQLRLLAREYRAMLLAHPWMPQLVGQYQNIGPRAMKFADTALGVMRRCGVPPESMSGAISALFQFVFGYSTAWGLYRERCKAAGLGEEEYYQDVLDAVTNRSDLMETYKESAAMLRARDTDTVEQMFTKDFEFALETVVAGIEVMRDRVLALQEQQNA</sequence>
<dbReference type="Gene3D" id="1.10.357.10">
    <property type="entry name" value="Tetracycline Repressor, domain 2"/>
    <property type="match status" value="1"/>
</dbReference>
<feature type="region of interest" description="Disordered" evidence="5">
    <location>
        <begin position="1"/>
        <end position="29"/>
    </location>
</feature>
<dbReference type="InterPro" id="IPR004111">
    <property type="entry name" value="Repressor_TetR_C"/>
</dbReference>
<proteinExistence type="predicted"/>
<feature type="domain" description="HTH tetR-type" evidence="6">
    <location>
        <begin position="30"/>
        <end position="90"/>
    </location>
</feature>
<dbReference type="GO" id="GO:0003700">
    <property type="term" value="F:DNA-binding transcription factor activity"/>
    <property type="evidence" value="ECO:0007669"/>
    <property type="project" value="TreeGrafter"/>
</dbReference>
<dbReference type="Gene3D" id="1.10.10.60">
    <property type="entry name" value="Homeodomain-like"/>
    <property type="match status" value="1"/>
</dbReference>
<protein>
    <submittedName>
        <fullName evidence="7">TetR/AcrR family transcriptional regulator C-terminal domain-containing protein</fullName>
    </submittedName>
</protein>
<dbReference type="Pfam" id="PF00440">
    <property type="entry name" value="TetR_N"/>
    <property type="match status" value="1"/>
</dbReference>
<reference evidence="7 8" key="1">
    <citation type="submission" date="2020-04" db="EMBL/GenBank/DDBJ databases">
        <title>Draft Genome Sequence of Streptomyces morookaense DSM 40503, an 8-azaguanine-producing strain.</title>
        <authorList>
            <person name="Qi J."/>
            <person name="Gao J.-M."/>
        </authorList>
    </citation>
    <scope>NUCLEOTIDE SEQUENCE [LARGE SCALE GENOMIC DNA]</scope>
    <source>
        <strain evidence="7 8">DSM 40503</strain>
    </source>
</reference>